<accession>A0A449IS70</accession>
<dbReference type="AlphaFoldDB" id="A0A449IS70"/>
<sequence length="34" mass="3899">MGNLFVSVNNKNTIFNNLFATTRIGTYFALLKFK</sequence>
<reference evidence="1 2" key="1">
    <citation type="submission" date="2019-02" db="EMBL/GenBank/DDBJ databases">
        <authorList>
            <consortium name="Pathogen Informatics"/>
        </authorList>
    </citation>
    <scope>NUCLEOTIDE SEQUENCE [LARGE SCALE GENOMIC DNA]</scope>
    <source>
        <strain evidence="1 2">3012STDY7103891</strain>
    </source>
</reference>
<proteinExistence type="predicted"/>
<protein>
    <submittedName>
        <fullName evidence="1">Uncharacterized protein</fullName>
    </submittedName>
</protein>
<dbReference type="Proteomes" id="UP000330809">
    <property type="component" value="Unassembled WGS sequence"/>
</dbReference>
<dbReference type="EMBL" id="CAACYJ010000040">
    <property type="protein sequence ID" value="VFB22293.1"/>
    <property type="molecule type" value="Genomic_DNA"/>
</dbReference>
<evidence type="ECO:0000313" key="1">
    <source>
        <dbReference type="EMBL" id="VFB22293.1"/>
    </source>
</evidence>
<evidence type="ECO:0000313" key="2">
    <source>
        <dbReference type="Proteomes" id="UP000330809"/>
    </source>
</evidence>
<gene>
    <name evidence="1" type="ORF">NCTC10754_04981</name>
</gene>
<organism evidence="1 2">
    <name type="scientific">Pseudomonas fragi</name>
    <dbReference type="NCBI Taxonomy" id="296"/>
    <lineage>
        <taxon>Bacteria</taxon>
        <taxon>Pseudomonadati</taxon>
        <taxon>Pseudomonadota</taxon>
        <taxon>Gammaproteobacteria</taxon>
        <taxon>Pseudomonadales</taxon>
        <taxon>Pseudomonadaceae</taxon>
        <taxon>Pseudomonas</taxon>
    </lineage>
</organism>
<name>A0A449IS70_PSEFR</name>